<dbReference type="EMBL" id="PPCN01000001">
    <property type="protein sequence ID" value="POF34576.1"/>
    <property type="molecule type" value="Genomic_DNA"/>
</dbReference>
<proteinExistence type="predicted"/>
<sequence length="99" mass="10728">MKVITANRLLNGDVVWLAGNGNWVERITLAKAFEGKEAVAEALALGMVSKDRQEVVDVYEMDVTVEDGVIVPVRLREKIRATGPTTHPDLGKQAQAVSA</sequence>
<protein>
    <submittedName>
        <fullName evidence="1">Uncharacterized protein DUF2849</fullName>
    </submittedName>
</protein>
<dbReference type="InterPro" id="IPR021270">
    <property type="entry name" value="DUF2849"/>
</dbReference>
<dbReference type="Proteomes" id="UP000236959">
    <property type="component" value="Unassembled WGS sequence"/>
</dbReference>
<evidence type="ECO:0000313" key="2">
    <source>
        <dbReference type="Proteomes" id="UP000236959"/>
    </source>
</evidence>
<reference evidence="1 2" key="1">
    <citation type="submission" date="2018-01" db="EMBL/GenBank/DDBJ databases">
        <title>Genomic Encyclopedia of Archaeal and Bacterial Type Strains, Phase II (KMG-II): from individual species to whole genera.</title>
        <authorList>
            <person name="Goeker M."/>
        </authorList>
    </citation>
    <scope>NUCLEOTIDE SEQUENCE [LARGE SCALE GENOMIC DNA]</scope>
    <source>
        <strain evidence="1 2">DSM 17023</strain>
    </source>
</reference>
<accession>A0A2S3V3R4</accession>
<name>A0A2S3V3R4_9HYPH</name>
<dbReference type="Pfam" id="PF11011">
    <property type="entry name" value="DUF2849"/>
    <property type="match status" value="1"/>
</dbReference>
<keyword evidence="2" id="KW-1185">Reference proteome</keyword>
<gene>
    <name evidence="1" type="ORF">CLV41_1011032</name>
</gene>
<evidence type="ECO:0000313" key="1">
    <source>
        <dbReference type="EMBL" id="POF34576.1"/>
    </source>
</evidence>
<dbReference type="AlphaFoldDB" id="A0A2S3V3R4"/>
<organism evidence="1 2">
    <name type="scientific">Roseibium marinum</name>
    <dbReference type="NCBI Taxonomy" id="281252"/>
    <lineage>
        <taxon>Bacteria</taxon>
        <taxon>Pseudomonadati</taxon>
        <taxon>Pseudomonadota</taxon>
        <taxon>Alphaproteobacteria</taxon>
        <taxon>Hyphomicrobiales</taxon>
        <taxon>Stappiaceae</taxon>
        <taxon>Roseibium</taxon>
    </lineage>
</organism>
<dbReference type="RefSeq" id="WP_103221132.1">
    <property type="nucleotide sequence ID" value="NZ_PPCN01000001.1"/>
</dbReference>
<dbReference type="OrthoDB" id="5738806at2"/>
<comment type="caution">
    <text evidence="1">The sequence shown here is derived from an EMBL/GenBank/DDBJ whole genome shotgun (WGS) entry which is preliminary data.</text>
</comment>